<keyword evidence="3" id="KW-1185">Reference proteome</keyword>
<evidence type="ECO:0000256" key="1">
    <source>
        <dbReference type="SAM" id="MobiDB-lite"/>
    </source>
</evidence>
<organism evidence="2 3">
    <name type="scientific">Cyphellophora europaea (strain CBS 101466)</name>
    <name type="common">Phialophora europaea</name>
    <dbReference type="NCBI Taxonomy" id="1220924"/>
    <lineage>
        <taxon>Eukaryota</taxon>
        <taxon>Fungi</taxon>
        <taxon>Dikarya</taxon>
        <taxon>Ascomycota</taxon>
        <taxon>Pezizomycotina</taxon>
        <taxon>Eurotiomycetes</taxon>
        <taxon>Chaetothyriomycetidae</taxon>
        <taxon>Chaetothyriales</taxon>
        <taxon>Cyphellophoraceae</taxon>
        <taxon>Cyphellophora</taxon>
    </lineage>
</organism>
<dbReference type="AlphaFoldDB" id="W2S9D7"/>
<feature type="compositionally biased region" description="Polar residues" evidence="1">
    <location>
        <begin position="148"/>
        <end position="175"/>
    </location>
</feature>
<sequence length="259" mass="27236">MRVSRVVRGRQSVTESALHVVVACIRAQDVIMATARAGGSATEDLTATSRRLARYETLLNDIMPHVPPNVKQMIEDAREQDVAVSSPGGSEVNEHNDFARAMPSMSNDPSTSSGSTPRVSLPLPVPTTMGGQGPGPHPPPLVRPYENMSPSHSSSAMPRPNSRASPEESSSTRLPSITPHGMLIEPSVEGPPPVLPQIKSETSMLSSAGSRGGNTPPDGAIAHTGWSRQSDHFPVSADGDLRREYASGISVNGIATPAS</sequence>
<evidence type="ECO:0000313" key="3">
    <source>
        <dbReference type="Proteomes" id="UP000030752"/>
    </source>
</evidence>
<protein>
    <submittedName>
        <fullName evidence="2">Uncharacterized protein</fullName>
    </submittedName>
</protein>
<evidence type="ECO:0000313" key="2">
    <source>
        <dbReference type="EMBL" id="ETN45336.1"/>
    </source>
</evidence>
<feature type="compositionally biased region" description="Polar residues" evidence="1">
    <location>
        <begin position="199"/>
        <end position="209"/>
    </location>
</feature>
<dbReference type="RefSeq" id="XP_008712064.1">
    <property type="nucleotide sequence ID" value="XM_008713842.1"/>
</dbReference>
<name>W2S9D7_CYPE1</name>
<feature type="region of interest" description="Disordered" evidence="1">
    <location>
        <begin position="100"/>
        <end position="180"/>
    </location>
</feature>
<dbReference type="EMBL" id="KB822712">
    <property type="protein sequence ID" value="ETN45336.1"/>
    <property type="molecule type" value="Genomic_DNA"/>
</dbReference>
<dbReference type="OrthoDB" id="3037908at2759"/>
<reference evidence="2 3" key="1">
    <citation type="submission" date="2013-03" db="EMBL/GenBank/DDBJ databases">
        <title>The Genome Sequence of Phialophora europaea CBS 101466.</title>
        <authorList>
            <consortium name="The Broad Institute Genomics Platform"/>
            <person name="Cuomo C."/>
            <person name="de Hoog S."/>
            <person name="Gorbushina A."/>
            <person name="Walker B."/>
            <person name="Young S.K."/>
            <person name="Zeng Q."/>
            <person name="Gargeya S."/>
            <person name="Fitzgerald M."/>
            <person name="Haas B."/>
            <person name="Abouelleil A."/>
            <person name="Allen A.W."/>
            <person name="Alvarado L."/>
            <person name="Arachchi H.M."/>
            <person name="Berlin A.M."/>
            <person name="Chapman S.B."/>
            <person name="Gainer-Dewar J."/>
            <person name="Goldberg J."/>
            <person name="Griggs A."/>
            <person name="Gujja S."/>
            <person name="Hansen M."/>
            <person name="Howarth C."/>
            <person name="Imamovic A."/>
            <person name="Ireland A."/>
            <person name="Larimer J."/>
            <person name="McCowan C."/>
            <person name="Murphy C."/>
            <person name="Pearson M."/>
            <person name="Poon T.W."/>
            <person name="Priest M."/>
            <person name="Roberts A."/>
            <person name="Saif S."/>
            <person name="Shea T."/>
            <person name="Sisk P."/>
            <person name="Sykes S."/>
            <person name="Wortman J."/>
            <person name="Nusbaum C."/>
            <person name="Birren B."/>
        </authorList>
    </citation>
    <scope>NUCLEOTIDE SEQUENCE [LARGE SCALE GENOMIC DNA]</scope>
    <source>
        <strain evidence="2 3">CBS 101466</strain>
    </source>
</reference>
<gene>
    <name evidence="2" type="ORF">HMPREF1541_09167</name>
</gene>
<dbReference type="Proteomes" id="UP000030752">
    <property type="component" value="Unassembled WGS sequence"/>
</dbReference>
<feature type="compositionally biased region" description="Polar residues" evidence="1">
    <location>
        <begin position="104"/>
        <end position="118"/>
    </location>
</feature>
<dbReference type="STRING" id="1220924.W2S9D7"/>
<dbReference type="eggNOG" id="ENOG502T57K">
    <property type="taxonomic scope" value="Eukaryota"/>
</dbReference>
<feature type="region of interest" description="Disordered" evidence="1">
    <location>
        <begin position="194"/>
        <end position="235"/>
    </location>
</feature>
<proteinExistence type="predicted"/>
<dbReference type="GeneID" id="19976506"/>
<dbReference type="InParanoid" id="W2S9D7"/>
<dbReference type="VEuPathDB" id="FungiDB:HMPREF1541_09167"/>
<accession>W2S9D7</accession>
<dbReference type="HOGENOM" id="CLU_1061759_0_0_1"/>